<evidence type="ECO:0000313" key="1">
    <source>
        <dbReference type="EnsemblMetazoa" id="MDOA007595-PB"/>
    </source>
</evidence>
<organism evidence="1">
    <name type="scientific">Musca domestica</name>
    <name type="common">House fly</name>
    <dbReference type="NCBI Taxonomy" id="7370"/>
    <lineage>
        <taxon>Eukaryota</taxon>
        <taxon>Metazoa</taxon>
        <taxon>Ecdysozoa</taxon>
        <taxon>Arthropoda</taxon>
        <taxon>Hexapoda</taxon>
        <taxon>Insecta</taxon>
        <taxon>Pterygota</taxon>
        <taxon>Neoptera</taxon>
        <taxon>Endopterygota</taxon>
        <taxon>Diptera</taxon>
        <taxon>Brachycera</taxon>
        <taxon>Muscomorpha</taxon>
        <taxon>Muscoidea</taxon>
        <taxon>Muscidae</taxon>
        <taxon>Musca</taxon>
    </lineage>
</organism>
<name>A0A1I8MR31_MUSDO</name>
<dbReference type="VEuPathDB" id="VectorBase:MDOMA2_010547"/>
<dbReference type="InterPro" id="IPR043502">
    <property type="entry name" value="DNA/RNA_pol_sf"/>
</dbReference>
<dbReference type="SUPFAM" id="SSF56672">
    <property type="entry name" value="DNA/RNA polymerases"/>
    <property type="match status" value="1"/>
</dbReference>
<dbReference type="GO" id="GO:0071897">
    <property type="term" value="P:DNA biosynthetic process"/>
    <property type="evidence" value="ECO:0007669"/>
    <property type="project" value="UniProtKB-ARBA"/>
</dbReference>
<dbReference type="PANTHER" id="PTHR47331:SF1">
    <property type="entry name" value="GAG-LIKE PROTEIN"/>
    <property type="match status" value="1"/>
</dbReference>
<dbReference type="PANTHER" id="PTHR47331">
    <property type="entry name" value="PHD-TYPE DOMAIN-CONTAINING PROTEIN"/>
    <property type="match status" value="1"/>
</dbReference>
<sequence>MTIEDDWCMQRYNETTVVEDEGRIVVSLPLKDDKSLGDSKDESYKKFMKEYEELGHMEKASAAVEGKCYLPHHSVVREGSITTKVRVVFDASAKSTNGKSLNDIMYTGPKPQRDIFDIMLQWRLWRYVTTADVEKMYRQIKVHPAD</sequence>
<reference evidence="1" key="1">
    <citation type="submission" date="2020-05" db="UniProtKB">
        <authorList>
            <consortium name="EnsemblMetazoa"/>
        </authorList>
    </citation>
    <scope>IDENTIFICATION</scope>
    <source>
        <strain evidence="1">Aabys</strain>
    </source>
</reference>
<protein>
    <submittedName>
        <fullName evidence="1">Uncharacterized protein</fullName>
    </submittedName>
</protein>
<dbReference type="STRING" id="7370.A0A1I8MR31"/>
<dbReference type="AlphaFoldDB" id="A0A1I8MR31"/>
<proteinExistence type="predicted"/>
<accession>A0A1I8MR31</accession>
<dbReference type="EnsemblMetazoa" id="MDOA007595-RB">
    <property type="protein sequence ID" value="MDOA007595-PB"/>
    <property type="gene ID" value="MDOA007595"/>
</dbReference>
<dbReference type="VEuPathDB" id="VectorBase:MDOA007595"/>